<dbReference type="CDD" id="cd00293">
    <property type="entry name" value="USP-like"/>
    <property type="match status" value="1"/>
</dbReference>
<keyword evidence="5" id="KW-1185">Reference proteome</keyword>
<accession>A0A1G7R963</accession>
<evidence type="ECO:0000256" key="1">
    <source>
        <dbReference type="ARBA" id="ARBA00008791"/>
    </source>
</evidence>
<dbReference type="SUPFAM" id="SSF52402">
    <property type="entry name" value="Adenine nucleotide alpha hydrolases-like"/>
    <property type="match status" value="1"/>
</dbReference>
<dbReference type="Gene3D" id="3.40.50.620">
    <property type="entry name" value="HUPs"/>
    <property type="match status" value="1"/>
</dbReference>
<evidence type="ECO:0000313" key="4">
    <source>
        <dbReference type="EMBL" id="SDG07341.1"/>
    </source>
</evidence>
<gene>
    <name evidence="4" type="ORF">SAMN04488067_11456</name>
</gene>
<proteinExistence type="inferred from homology"/>
<dbReference type="PRINTS" id="PR01438">
    <property type="entry name" value="UNVRSLSTRESS"/>
</dbReference>
<reference evidence="4 5" key="1">
    <citation type="submission" date="2016-10" db="EMBL/GenBank/DDBJ databases">
        <authorList>
            <person name="Varghese N."/>
            <person name="Submissions S."/>
        </authorList>
    </citation>
    <scope>NUCLEOTIDE SEQUENCE [LARGE SCALE GENOMIC DNA]</scope>
    <source>
        <strain evidence="4 5">CGMCC 1.3527</strain>
    </source>
</reference>
<dbReference type="Pfam" id="PF00582">
    <property type="entry name" value="Usp"/>
    <property type="match status" value="1"/>
</dbReference>
<organism evidence="4 5">
    <name type="scientific">Halorubrum xinjiangense</name>
    <dbReference type="NCBI Taxonomy" id="261291"/>
    <lineage>
        <taxon>Archaea</taxon>
        <taxon>Methanobacteriati</taxon>
        <taxon>Methanobacteriota</taxon>
        <taxon>Stenosarchaea group</taxon>
        <taxon>Halobacteria</taxon>
        <taxon>Halobacteriales</taxon>
        <taxon>Haloferacaceae</taxon>
        <taxon>Halorubrum</taxon>
    </lineage>
</organism>
<comment type="similarity">
    <text evidence="1">Belongs to the universal stress protein A family.</text>
</comment>
<sequence length="216" mass="21833">MLHVNMPLYDRILVPTDGSPEGELAVCHALDLAAVHGASVRAIYVVDTARYAGMPMETTWEGVGDLLYDDGEAALETVCELAADRDVDVETAVVEGSPSREIITHAEEAGCDLVVMGTHGRGGIDRLLLGSVAEKVVRGSSVPVLTVRIGDEEAAANAAESASATAAGGEESATAGETSADGTSAGETSADGTRADETGAAGTRADGSVSDATETG</sequence>
<evidence type="ECO:0000259" key="3">
    <source>
        <dbReference type="Pfam" id="PF00582"/>
    </source>
</evidence>
<feature type="compositionally biased region" description="Low complexity" evidence="2">
    <location>
        <begin position="160"/>
        <end position="180"/>
    </location>
</feature>
<dbReference type="EMBL" id="FNBO01000014">
    <property type="protein sequence ID" value="SDG07341.1"/>
    <property type="molecule type" value="Genomic_DNA"/>
</dbReference>
<dbReference type="AlphaFoldDB" id="A0A1G7R963"/>
<evidence type="ECO:0000313" key="5">
    <source>
        <dbReference type="Proteomes" id="UP000324020"/>
    </source>
</evidence>
<feature type="compositionally biased region" description="Polar residues" evidence="2">
    <location>
        <begin position="181"/>
        <end position="191"/>
    </location>
</feature>
<dbReference type="InterPro" id="IPR006016">
    <property type="entry name" value="UspA"/>
</dbReference>
<dbReference type="PANTHER" id="PTHR46268">
    <property type="entry name" value="STRESS RESPONSE PROTEIN NHAX"/>
    <property type="match status" value="1"/>
</dbReference>
<name>A0A1G7R963_9EURY</name>
<protein>
    <submittedName>
        <fullName evidence="4">Nucleotide-binding universal stress protein, UspA family</fullName>
    </submittedName>
</protein>
<feature type="region of interest" description="Disordered" evidence="2">
    <location>
        <begin position="160"/>
        <end position="216"/>
    </location>
</feature>
<dbReference type="InterPro" id="IPR014729">
    <property type="entry name" value="Rossmann-like_a/b/a_fold"/>
</dbReference>
<feature type="domain" description="UspA" evidence="3">
    <location>
        <begin position="9"/>
        <end position="148"/>
    </location>
</feature>
<evidence type="ECO:0000256" key="2">
    <source>
        <dbReference type="SAM" id="MobiDB-lite"/>
    </source>
</evidence>
<dbReference type="InterPro" id="IPR006015">
    <property type="entry name" value="Universal_stress_UspA"/>
</dbReference>
<dbReference type="PANTHER" id="PTHR46268:SF6">
    <property type="entry name" value="UNIVERSAL STRESS PROTEIN UP12"/>
    <property type="match status" value="1"/>
</dbReference>
<dbReference type="Proteomes" id="UP000324020">
    <property type="component" value="Unassembled WGS sequence"/>
</dbReference>